<feature type="region of interest" description="Disordered" evidence="13">
    <location>
        <begin position="1"/>
        <end position="35"/>
    </location>
</feature>
<keyword evidence="8" id="KW-0862">Zinc</keyword>
<feature type="compositionally biased region" description="Basic and acidic residues" evidence="13">
    <location>
        <begin position="555"/>
        <end position="571"/>
    </location>
</feature>
<dbReference type="GO" id="GO:0005737">
    <property type="term" value="C:cytoplasm"/>
    <property type="evidence" value="ECO:0007669"/>
    <property type="project" value="UniProtKB-SubCell"/>
</dbReference>
<feature type="compositionally biased region" description="Low complexity" evidence="13">
    <location>
        <begin position="405"/>
        <end position="424"/>
    </location>
</feature>
<evidence type="ECO:0000256" key="2">
    <source>
        <dbReference type="ARBA" id="ARBA00004496"/>
    </source>
</evidence>
<feature type="region of interest" description="Disordered" evidence="13">
    <location>
        <begin position="544"/>
        <end position="598"/>
    </location>
</feature>
<feature type="compositionally biased region" description="Polar residues" evidence="13">
    <location>
        <begin position="1"/>
        <end position="11"/>
    </location>
</feature>
<sequence length="598" mass="64496">MASQMSDGAQMSSASSNGNDSKSNTPAPSGAASPEDNLTCRWNSCNQKFGSPEMLYEHICERHVGRKSTNNLNLTCGWNQCRTTTVKRDHITSHIRVHVPLKPHKCDFCGKSFKRPQDLKKHVKTHAEDTVTVRPGLDHQAGLNYRGQAIKAPGYYDHNGQLRGGVGAFGHPPAHNGGYYAPQPSTNYALYFNQQPLGAPRNDHVGYGAPAAAGYDRKRAYDRAYDAMDDFFGNAKRRQIDPASYAQIGRSLLPLHNSLSVPNGPLAGAEHYMPQPQAQPAMVQPGPAPTTNPLTQQYYLPHSMSNARTQKDLIQLDNLLGQMQDTIYDNANHATAGVHIHGAGEGGFGNFRHSPSPTVVQRSPGGMAVTADGYQSVSAVNMASPMTAISSTGTPAVTPPSSTMSYTSGHSPSPSASSGLSPQSRHSTTASSIMYPTLPTVAQGFGQSTTATLGPNFDGSERRRYSGGMLQKARARDMPPPSRGAEDSGRVTPKASESAQSVGSPSSESDSESIKEREEQYDRWLENMRVIESLREYVRWRLERKEYAGDDGEAGENRKSSGEAMDVDVKSPKSPAKQPLPLREGGSSLYPVLPVPGS</sequence>
<dbReference type="FunFam" id="3.30.160.60:FF:000458">
    <property type="entry name" value="pH-response transcription factor pacC/RIM101"/>
    <property type="match status" value="1"/>
</dbReference>
<dbReference type="InterPro" id="IPR036236">
    <property type="entry name" value="Znf_C2H2_sf"/>
</dbReference>
<evidence type="ECO:0000256" key="10">
    <source>
        <dbReference type="ARBA" id="ARBA00038089"/>
    </source>
</evidence>
<evidence type="ECO:0000256" key="11">
    <source>
        <dbReference type="ARBA" id="ARBA00039490"/>
    </source>
</evidence>
<keyword evidence="3" id="KW-0963">Cytoplasm</keyword>
<keyword evidence="4" id="KW-0678">Repressor</keyword>
<evidence type="ECO:0000256" key="8">
    <source>
        <dbReference type="ARBA" id="ARBA00022833"/>
    </source>
</evidence>
<dbReference type="EMBL" id="KQ030561">
    <property type="protein sequence ID" value="KJZ71803.1"/>
    <property type="molecule type" value="Genomic_DNA"/>
</dbReference>
<evidence type="ECO:0000256" key="13">
    <source>
        <dbReference type="SAM" id="MobiDB-lite"/>
    </source>
</evidence>
<dbReference type="SUPFAM" id="SSF57667">
    <property type="entry name" value="beta-beta-alpha zinc fingers"/>
    <property type="match status" value="2"/>
</dbReference>
<feature type="domain" description="C2H2-type" evidence="14">
    <location>
        <begin position="38"/>
        <end position="68"/>
    </location>
</feature>
<evidence type="ECO:0000256" key="3">
    <source>
        <dbReference type="ARBA" id="ARBA00022490"/>
    </source>
</evidence>
<evidence type="ECO:0000256" key="6">
    <source>
        <dbReference type="ARBA" id="ARBA00022737"/>
    </source>
</evidence>
<evidence type="ECO:0000256" key="1">
    <source>
        <dbReference type="ARBA" id="ARBA00004123"/>
    </source>
</evidence>
<evidence type="ECO:0000313" key="16">
    <source>
        <dbReference type="Proteomes" id="UP000054481"/>
    </source>
</evidence>
<evidence type="ECO:0000313" key="15">
    <source>
        <dbReference type="EMBL" id="KJZ71803.1"/>
    </source>
</evidence>
<dbReference type="Proteomes" id="UP000054481">
    <property type="component" value="Unassembled WGS sequence"/>
</dbReference>
<dbReference type="GO" id="GO:0008270">
    <property type="term" value="F:zinc ion binding"/>
    <property type="evidence" value="ECO:0007669"/>
    <property type="project" value="UniProtKB-KW"/>
</dbReference>
<feature type="region of interest" description="Disordered" evidence="13">
    <location>
        <begin position="446"/>
        <end position="515"/>
    </location>
</feature>
<dbReference type="GO" id="GO:0045944">
    <property type="term" value="P:positive regulation of transcription by RNA polymerase II"/>
    <property type="evidence" value="ECO:0007669"/>
    <property type="project" value="TreeGrafter"/>
</dbReference>
<dbReference type="FunFam" id="3.30.160.60:FF:001875">
    <property type="entry name" value="pH-response transcription factor pacC/RIM101"/>
    <property type="match status" value="1"/>
</dbReference>
<dbReference type="Gene3D" id="3.30.160.60">
    <property type="entry name" value="Classic Zinc Finger"/>
    <property type="match status" value="2"/>
</dbReference>
<comment type="subcellular location">
    <subcellularLocation>
        <location evidence="2">Cytoplasm</location>
    </subcellularLocation>
    <subcellularLocation>
        <location evidence="1">Nucleus</location>
    </subcellularLocation>
</comment>
<dbReference type="PANTHER" id="PTHR47257:SF1">
    <property type="entry name" value="PH-RESPONSE TRANSCRIPTION FACTOR PACC_RIM101"/>
    <property type="match status" value="1"/>
</dbReference>
<proteinExistence type="inferred from homology"/>
<dbReference type="AlphaFoldDB" id="A0A0F7ZSR1"/>
<feature type="region of interest" description="Disordered" evidence="13">
    <location>
        <begin position="390"/>
        <end position="429"/>
    </location>
</feature>
<keyword evidence="7 12" id="KW-0863">Zinc-finger</keyword>
<dbReference type="PROSITE" id="PS50157">
    <property type="entry name" value="ZINC_FINGER_C2H2_2"/>
    <property type="match status" value="3"/>
</dbReference>
<dbReference type="Pfam" id="PF00096">
    <property type="entry name" value="zf-C2H2"/>
    <property type="match status" value="1"/>
</dbReference>
<evidence type="ECO:0000256" key="5">
    <source>
        <dbReference type="ARBA" id="ARBA00022723"/>
    </source>
</evidence>
<dbReference type="PROSITE" id="PS00028">
    <property type="entry name" value="ZINC_FINGER_C2H2_1"/>
    <property type="match status" value="2"/>
</dbReference>
<reference evidence="15 16" key="1">
    <citation type="journal article" date="2014" name="Genome Biol. Evol.">
        <title>Comparative genomics and transcriptomics analyses reveal divergent lifestyle features of nematode endoparasitic fungus Hirsutella minnesotensis.</title>
        <authorList>
            <person name="Lai Y."/>
            <person name="Liu K."/>
            <person name="Zhang X."/>
            <person name="Zhang X."/>
            <person name="Li K."/>
            <person name="Wang N."/>
            <person name="Shu C."/>
            <person name="Wu Y."/>
            <person name="Wang C."/>
            <person name="Bushley K.E."/>
            <person name="Xiang M."/>
            <person name="Liu X."/>
        </authorList>
    </citation>
    <scope>NUCLEOTIDE SEQUENCE [LARGE SCALE GENOMIC DNA]</scope>
    <source>
        <strain evidence="15 16">3608</strain>
    </source>
</reference>
<keyword evidence="5" id="KW-0479">Metal-binding</keyword>
<dbReference type="SMART" id="SM00355">
    <property type="entry name" value="ZnF_C2H2"/>
    <property type="match status" value="3"/>
</dbReference>
<evidence type="ECO:0000256" key="12">
    <source>
        <dbReference type="PROSITE-ProRule" id="PRU00042"/>
    </source>
</evidence>
<feature type="compositionally biased region" description="Low complexity" evidence="13">
    <location>
        <begin position="12"/>
        <end position="24"/>
    </location>
</feature>
<dbReference type="GO" id="GO:0005634">
    <property type="term" value="C:nucleus"/>
    <property type="evidence" value="ECO:0007669"/>
    <property type="project" value="UniProtKB-SubCell"/>
</dbReference>
<accession>A0A0F7ZSR1</accession>
<dbReference type="InterPro" id="IPR050806">
    <property type="entry name" value="pacC/RIM101"/>
</dbReference>
<gene>
    <name evidence="15" type="ORF">HIM_08823</name>
</gene>
<dbReference type="InterPro" id="IPR013087">
    <property type="entry name" value="Znf_C2H2_type"/>
</dbReference>
<feature type="compositionally biased region" description="Polar residues" evidence="13">
    <location>
        <begin position="390"/>
        <end position="404"/>
    </location>
</feature>
<comment type="similarity">
    <text evidence="10">Belongs to the pacC/RIM101 family.</text>
</comment>
<evidence type="ECO:0000259" key="14">
    <source>
        <dbReference type="PROSITE" id="PS50157"/>
    </source>
</evidence>
<dbReference type="OrthoDB" id="6155966at2759"/>
<feature type="domain" description="C2H2-type" evidence="14">
    <location>
        <begin position="104"/>
        <end position="131"/>
    </location>
</feature>
<keyword evidence="9" id="KW-0539">Nucleus</keyword>
<dbReference type="PANTHER" id="PTHR47257">
    <property type="entry name" value="PH-RESPONSE TRANSCRIPTION FACTOR PACC/RIM101"/>
    <property type="match status" value="1"/>
</dbReference>
<evidence type="ECO:0000256" key="7">
    <source>
        <dbReference type="ARBA" id="ARBA00022771"/>
    </source>
</evidence>
<keyword evidence="16" id="KW-1185">Reference proteome</keyword>
<name>A0A0F7ZSR1_9HYPO</name>
<protein>
    <recommendedName>
        <fullName evidence="11">pH-response transcription factor pacC/RIM101</fullName>
    </recommendedName>
</protein>
<evidence type="ECO:0000256" key="4">
    <source>
        <dbReference type="ARBA" id="ARBA00022491"/>
    </source>
</evidence>
<feature type="domain" description="C2H2-type" evidence="14">
    <location>
        <begin position="74"/>
        <end position="103"/>
    </location>
</feature>
<keyword evidence="6" id="KW-0677">Repeat</keyword>
<evidence type="ECO:0000256" key="9">
    <source>
        <dbReference type="ARBA" id="ARBA00023242"/>
    </source>
</evidence>
<organism evidence="15 16">
    <name type="scientific">Hirsutella minnesotensis 3608</name>
    <dbReference type="NCBI Taxonomy" id="1043627"/>
    <lineage>
        <taxon>Eukaryota</taxon>
        <taxon>Fungi</taxon>
        <taxon>Dikarya</taxon>
        <taxon>Ascomycota</taxon>
        <taxon>Pezizomycotina</taxon>
        <taxon>Sordariomycetes</taxon>
        <taxon>Hypocreomycetidae</taxon>
        <taxon>Hypocreales</taxon>
        <taxon>Ophiocordycipitaceae</taxon>
        <taxon>Hirsutella</taxon>
    </lineage>
</organism>